<name>A0A914VXJ0_9BILA</name>
<feature type="compositionally biased region" description="Basic and acidic residues" evidence="1">
    <location>
        <begin position="21"/>
        <end position="31"/>
    </location>
</feature>
<protein>
    <submittedName>
        <fullName evidence="3">Uncharacterized protein</fullName>
    </submittedName>
</protein>
<feature type="region of interest" description="Disordered" evidence="1">
    <location>
        <begin position="1"/>
        <end position="65"/>
    </location>
</feature>
<dbReference type="AlphaFoldDB" id="A0A914VXJ0"/>
<feature type="compositionally biased region" description="Basic residues" evidence="1">
    <location>
        <begin position="9"/>
        <end position="20"/>
    </location>
</feature>
<evidence type="ECO:0000313" key="3">
    <source>
        <dbReference type="WBParaSite" id="PSAMB.scaffold25size111298.g862.t1"/>
    </source>
</evidence>
<keyword evidence="2" id="KW-1185">Reference proteome</keyword>
<evidence type="ECO:0000313" key="2">
    <source>
        <dbReference type="Proteomes" id="UP000887566"/>
    </source>
</evidence>
<dbReference type="WBParaSite" id="PSAMB.scaffold25size111298.g862.t1">
    <property type="protein sequence ID" value="PSAMB.scaffold25size111298.g862.t1"/>
    <property type="gene ID" value="PSAMB.scaffold25size111298.g862"/>
</dbReference>
<evidence type="ECO:0000256" key="1">
    <source>
        <dbReference type="SAM" id="MobiDB-lite"/>
    </source>
</evidence>
<proteinExistence type="predicted"/>
<reference evidence="3" key="1">
    <citation type="submission" date="2022-11" db="UniProtKB">
        <authorList>
            <consortium name="WormBaseParasite"/>
        </authorList>
    </citation>
    <scope>IDENTIFICATION</scope>
</reference>
<dbReference type="Proteomes" id="UP000887566">
    <property type="component" value="Unplaced"/>
</dbReference>
<accession>A0A914VXJ0</accession>
<organism evidence="2 3">
    <name type="scientific">Plectus sambesii</name>
    <dbReference type="NCBI Taxonomy" id="2011161"/>
    <lineage>
        <taxon>Eukaryota</taxon>
        <taxon>Metazoa</taxon>
        <taxon>Ecdysozoa</taxon>
        <taxon>Nematoda</taxon>
        <taxon>Chromadorea</taxon>
        <taxon>Plectida</taxon>
        <taxon>Plectina</taxon>
        <taxon>Plectoidea</taxon>
        <taxon>Plectidae</taxon>
        <taxon>Plectus</taxon>
    </lineage>
</organism>
<sequence length="118" mass="13118">MQQRAAKERRSKRGHQHHRGGKDDGASRIRADCYQSNDSTTYMRRLPSAKSNRPSAHPGLLGQGSALSTFTMPQLNTLLNSKQKRIAQKKYAASEIETLKTNTLASGAEIAATYFKRI</sequence>